<dbReference type="EMBL" id="CP001344">
    <property type="protein sequence ID" value="ACL46378.1"/>
    <property type="molecule type" value="Genomic_DNA"/>
</dbReference>
<protein>
    <submittedName>
        <fullName evidence="2">FAD dependent oxidoreductase</fullName>
    </submittedName>
</protein>
<dbReference type="PANTHER" id="PTHR16128">
    <property type="entry name" value="FAD/NAD(P)-BINDING OXIDOREDUCTASE FAMILY PROTEIN"/>
    <property type="match status" value="1"/>
</dbReference>
<dbReference type="PANTHER" id="PTHR16128:SF5">
    <property type="entry name" value="FAD_NAD(P)-BINDING OXIDOREDUCTASE FAMILY PROTEIN"/>
    <property type="match status" value="1"/>
</dbReference>
<dbReference type="SUPFAM" id="SSF51905">
    <property type="entry name" value="FAD/NAD(P)-binding domain"/>
    <property type="match status" value="1"/>
</dbReference>
<sequence>MLDVAIIGAGISGLACAHYLQKQGYRVAVLEKSRGVGGRLATRRWGELRLDHGLPYLSLKSDAAKALQQLVTPLLEQKILTPWPETIGQLDPQGALSLLPAHHCYAAPAGMSVIAKYLAQDLDLQLNQRLVGLWLGEWGKTGLQRHWQLSLTTPTGEYLSQQAMAVVLAIPAPQALAICTPLVAKGLAPEFIRALEAIDYAPCFSTLALYPAVRQADVQTLPWQALNWSNDPILSWIGLDSSKRPQSEQPLFVLHSSAEFAQRHLETDPLEPIGQTLLNRAAAVLLDWLDSPVKLQVHRWRYALPQNYYPAAYLSAPLGQPLVCCGDWCGGKDLGSALVSGIASATWIQTQLEAKGVDQSD</sequence>
<dbReference type="InterPro" id="IPR002937">
    <property type="entry name" value="Amino_oxidase"/>
</dbReference>
<dbReference type="GO" id="GO:0016491">
    <property type="term" value="F:oxidoreductase activity"/>
    <property type="evidence" value="ECO:0007669"/>
    <property type="project" value="InterPro"/>
</dbReference>
<dbReference type="KEGG" id="cyn:Cyan7425_4064"/>
<organism evidence="2">
    <name type="scientific">Cyanothece sp. (strain PCC 7425 / ATCC 29141)</name>
    <dbReference type="NCBI Taxonomy" id="395961"/>
    <lineage>
        <taxon>Bacteria</taxon>
        <taxon>Bacillati</taxon>
        <taxon>Cyanobacteriota</taxon>
        <taxon>Cyanophyceae</taxon>
        <taxon>Gomontiellales</taxon>
        <taxon>Cyanothecaceae</taxon>
        <taxon>Cyanothece</taxon>
    </lineage>
</organism>
<dbReference type="Pfam" id="PF13450">
    <property type="entry name" value="NAD_binding_8"/>
    <property type="match status" value="1"/>
</dbReference>
<reference evidence="2" key="1">
    <citation type="submission" date="2009-01" db="EMBL/GenBank/DDBJ databases">
        <title>Complete sequence of chromosome Cyanothece sp. PCC 7425.</title>
        <authorList>
            <consortium name="US DOE Joint Genome Institute"/>
            <person name="Lucas S."/>
            <person name="Copeland A."/>
            <person name="Lapidus A."/>
            <person name="Glavina del Rio T."/>
            <person name="Dalin E."/>
            <person name="Tice H."/>
            <person name="Bruce D."/>
            <person name="Goodwin L."/>
            <person name="Pitluck S."/>
            <person name="Sims D."/>
            <person name="Meineke L."/>
            <person name="Brettin T."/>
            <person name="Detter J.C."/>
            <person name="Han C."/>
            <person name="Larimer F."/>
            <person name="Land M."/>
            <person name="Hauser L."/>
            <person name="Kyrpides N."/>
            <person name="Ovchinnikova G."/>
            <person name="Liberton M."/>
            <person name="Stoeckel J."/>
            <person name="Banerjee A."/>
            <person name="Singh A."/>
            <person name="Page L."/>
            <person name="Sato H."/>
            <person name="Zhao L."/>
            <person name="Sherman L."/>
            <person name="Pakrasi H."/>
            <person name="Richardson P."/>
        </authorList>
    </citation>
    <scope>NUCLEOTIDE SEQUENCE</scope>
    <source>
        <strain evidence="2">PCC 7425</strain>
    </source>
</reference>
<dbReference type="InterPro" id="IPR036188">
    <property type="entry name" value="FAD/NAD-bd_sf"/>
</dbReference>
<dbReference type="eggNOG" id="COG3380">
    <property type="taxonomic scope" value="Bacteria"/>
</dbReference>
<dbReference type="Gene3D" id="3.90.660.10">
    <property type="match status" value="1"/>
</dbReference>
<evidence type="ECO:0000259" key="1">
    <source>
        <dbReference type="Pfam" id="PF01593"/>
    </source>
</evidence>
<gene>
    <name evidence="2" type="ordered locus">Cyan7425_4064</name>
</gene>
<dbReference type="HOGENOM" id="CLU_036034_0_0_3"/>
<dbReference type="AlphaFoldDB" id="B8HVR6"/>
<dbReference type="Gene3D" id="3.50.50.60">
    <property type="entry name" value="FAD/NAD(P)-binding domain"/>
    <property type="match status" value="1"/>
</dbReference>
<dbReference type="Pfam" id="PF01593">
    <property type="entry name" value="Amino_oxidase"/>
    <property type="match status" value="1"/>
</dbReference>
<dbReference type="OrthoDB" id="5792777at2"/>
<name>B8HVR6_CYAP4</name>
<accession>B8HVR6</accession>
<proteinExistence type="predicted"/>
<feature type="domain" description="Amine oxidase" evidence="1">
    <location>
        <begin position="108"/>
        <end position="345"/>
    </location>
</feature>
<evidence type="ECO:0000313" key="2">
    <source>
        <dbReference type="EMBL" id="ACL46378.1"/>
    </source>
</evidence>
<dbReference type="PRINTS" id="PR00419">
    <property type="entry name" value="ADXRDTASE"/>
</dbReference>
<dbReference type="STRING" id="395961.Cyan7425_4064"/>